<comment type="caution">
    <text evidence="2">The sequence shown here is derived from an EMBL/GenBank/DDBJ whole genome shotgun (WGS) entry which is preliminary data.</text>
</comment>
<feature type="region of interest" description="Disordered" evidence="1">
    <location>
        <begin position="744"/>
        <end position="788"/>
    </location>
</feature>
<evidence type="ECO:0000313" key="2">
    <source>
        <dbReference type="EMBL" id="KAJ8883081.1"/>
    </source>
</evidence>
<dbReference type="EMBL" id="JARBHB010000005">
    <property type="protein sequence ID" value="KAJ8883081.1"/>
    <property type="molecule type" value="Genomic_DNA"/>
</dbReference>
<evidence type="ECO:0000256" key="1">
    <source>
        <dbReference type="SAM" id="MobiDB-lite"/>
    </source>
</evidence>
<proteinExistence type="predicted"/>
<keyword evidence="3" id="KW-1185">Reference proteome</keyword>
<sequence length="1006" mass="110770">MDGMLSHGGEEGGKEAEDVIGCPCHPAVNKGRVAKRTSRYGPDQLVPFEDLAATAIYTARFPAFGVTRLRGIFQHLPAVVRRQTPQHHNEGLREYNAYKSHVSARYSPSNALNRGETSNVVDAFELTPQLSKDVTEEINKKGYRLFARWIAMVWTSKDSPEKTLWSAAAPDTYPTCEYHCLAPPGIAPVQSKCEKHYLLEVMITRCSRDVAIRGAAMNLWSDYSPTTKAKRVAVLIALVAVCAAVEPLKEKKPLYVAASPYAYQPLAYGYPGALPAAAGVPLVPSAYPGAAVYPGAIPPAFAVPGNTTERNSMSSEAAMTVPTPRVNTCLLDWMIQIRGRIPKVQDIRWISKNLVQDAIRIRQGASYWDMHIRQGASHRDLRIRQPNSHRDVRTCQGASHRDLHISQGDSHRNLHIRQVASHRELCINQGASHNDLRINQGISQWACQYAGTRPAEGPGAGPQIRNYNLGGTTLQVTTPAKPAPRVASSQLHILGDPAHDSSRQQTEVRHATNHLQKMKKQMTFVKKLTSDKNREPLRPNRNAYFKKKSPDNIDEINSKRICIDASTIEVQQEESRQSFMSLRTNLTSRNESSPKLSPYELRCLVCNCIRTIVGGEKNIKNENSLLSTAHNALPRNVGSTSRPIAQEQKAVGIARERGESLKNNLACDLLPSNRLYEGDQREGNRRTLRKHAEQRHRAARFSLLKIRSENGRGFNPVRLGWRRVSGEGLHSICTEGTCVRVSGPDWTQPPDDKAHVQEPTCSSQGYDSKHVQKGEGDLPSLTRDQTGGTSYALKNRKLDLEDGMISGDGGGGEEVEDVILLQTRGMVAKCPSRYGPDQLVPFEDLAATAIYTARFPAFGVTRLRGIFQHLPAVVRRQTPQHHNEGLREYNAYKSRQIHKFSPSIALNRGETSNLVDAFELTSQLSKDVAVLIALVAVCAAVEPLKEKKPLYVAASPYAYQPLAYGYPGALPAAAGVPLVPSAYPGAAVYPGAIPPAFAVPGVPYIH</sequence>
<feature type="compositionally biased region" description="Basic and acidic residues" evidence="1">
    <location>
        <begin position="767"/>
        <end position="776"/>
    </location>
</feature>
<evidence type="ECO:0000313" key="3">
    <source>
        <dbReference type="Proteomes" id="UP001159363"/>
    </source>
</evidence>
<protein>
    <submittedName>
        <fullName evidence="2">Uncharacterized protein</fullName>
    </submittedName>
</protein>
<name>A0ABQ9HFI3_9NEOP</name>
<dbReference type="Proteomes" id="UP001159363">
    <property type="component" value="Chromosome 4"/>
</dbReference>
<accession>A0ABQ9HFI3</accession>
<reference evidence="2 3" key="1">
    <citation type="submission" date="2023-02" db="EMBL/GenBank/DDBJ databases">
        <title>LHISI_Scaffold_Assembly.</title>
        <authorList>
            <person name="Stuart O.P."/>
            <person name="Cleave R."/>
            <person name="Magrath M.J.L."/>
            <person name="Mikheyev A.S."/>
        </authorList>
    </citation>
    <scope>NUCLEOTIDE SEQUENCE [LARGE SCALE GENOMIC DNA]</scope>
    <source>
        <strain evidence="2">Daus_M_001</strain>
        <tissue evidence="2">Leg muscle</tissue>
    </source>
</reference>
<organism evidence="2 3">
    <name type="scientific">Dryococelus australis</name>
    <dbReference type="NCBI Taxonomy" id="614101"/>
    <lineage>
        <taxon>Eukaryota</taxon>
        <taxon>Metazoa</taxon>
        <taxon>Ecdysozoa</taxon>
        <taxon>Arthropoda</taxon>
        <taxon>Hexapoda</taxon>
        <taxon>Insecta</taxon>
        <taxon>Pterygota</taxon>
        <taxon>Neoptera</taxon>
        <taxon>Polyneoptera</taxon>
        <taxon>Phasmatodea</taxon>
        <taxon>Verophasmatodea</taxon>
        <taxon>Anareolatae</taxon>
        <taxon>Phasmatidae</taxon>
        <taxon>Eurycanthinae</taxon>
        <taxon>Dryococelus</taxon>
    </lineage>
</organism>
<gene>
    <name evidence="2" type="ORF">PR048_014920</name>
</gene>